<reference evidence="3" key="2">
    <citation type="submission" date="2020-05" db="UniProtKB">
        <authorList>
            <consortium name="EnsemblMetazoa"/>
        </authorList>
    </citation>
    <scope>IDENTIFICATION</scope>
</reference>
<evidence type="ECO:0000313" key="3">
    <source>
        <dbReference type="EnsemblMetazoa" id="ASIC004668-PA"/>
    </source>
</evidence>
<dbReference type="EMBL" id="ATLV01013146">
    <property type="status" value="NOT_ANNOTATED_CDS"/>
    <property type="molecule type" value="Genomic_DNA"/>
</dbReference>
<keyword evidence="4" id="KW-1185">Reference proteome</keyword>
<dbReference type="Pfam" id="PF13837">
    <property type="entry name" value="Myb_DNA-bind_4"/>
    <property type="match status" value="1"/>
</dbReference>
<name>A0A084VH66_ANOSI</name>
<organism evidence="2">
    <name type="scientific">Anopheles sinensis</name>
    <name type="common">Mosquito</name>
    <dbReference type="NCBI Taxonomy" id="74873"/>
    <lineage>
        <taxon>Eukaryota</taxon>
        <taxon>Metazoa</taxon>
        <taxon>Ecdysozoa</taxon>
        <taxon>Arthropoda</taxon>
        <taxon>Hexapoda</taxon>
        <taxon>Insecta</taxon>
        <taxon>Pterygota</taxon>
        <taxon>Neoptera</taxon>
        <taxon>Endopterygota</taxon>
        <taxon>Diptera</taxon>
        <taxon>Nematocera</taxon>
        <taxon>Culicoidea</taxon>
        <taxon>Culicidae</taxon>
        <taxon>Anophelinae</taxon>
        <taxon>Anopheles</taxon>
    </lineage>
</organism>
<dbReference type="OrthoDB" id="7553966at2759"/>
<proteinExistence type="predicted"/>
<dbReference type="EnsemblMetazoa" id="ASIC004668-RA">
    <property type="protein sequence ID" value="ASIC004668-PA"/>
    <property type="gene ID" value="ASIC004668"/>
</dbReference>
<evidence type="ECO:0000313" key="2">
    <source>
        <dbReference type="EMBL" id="KFB37310.1"/>
    </source>
</evidence>
<evidence type="ECO:0000259" key="1">
    <source>
        <dbReference type="Pfam" id="PF13837"/>
    </source>
</evidence>
<protein>
    <recommendedName>
        <fullName evidence="1">Myb/SANT-like DNA-binding domain-containing protein</fullName>
    </recommendedName>
</protein>
<gene>
    <name evidence="2" type="ORF">ZHAS_00004668</name>
</gene>
<dbReference type="InterPro" id="IPR044822">
    <property type="entry name" value="Myb_DNA-bind_4"/>
</dbReference>
<accession>A0A084VH66</accession>
<sequence length="277" mass="31928">MIQSEYFADGLKEFAVESALLENVSNEPFLIQIDGTVYSIPTDEYIPVHEDKVPPRGQDLASKSSLKTRQQQTIYRRFGNPRWSVSATRKFIELLRQCGDDNEQHAFVTKREMWRYIASKMSKSGYQLDETQVENRLKSLHRVFRNSSAKDSPTKKSFVMHHFGRELHELFARKRSTTAHLFIEPLEEPIANTGDDHLDVKADYFAEYHPQEQSPGINENLMSTLEEMEDAIYTLSQKIEEESWGTEELLHEVRRLAAASGIMRKKLTERSVNGGKG</sequence>
<dbReference type="VEuPathDB" id="VectorBase:ASIC004668"/>
<reference evidence="2 4" key="1">
    <citation type="journal article" date="2014" name="BMC Genomics">
        <title>Genome sequence of Anopheles sinensis provides insight into genetics basis of mosquito competence for malaria parasites.</title>
        <authorList>
            <person name="Zhou D."/>
            <person name="Zhang D."/>
            <person name="Ding G."/>
            <person name="Shi L."/>
            <person name="Hou Q."/>
            <person name="Ye Y."/>
            <person name="Xu Y."/>
            <person name="Zhou H."/>
            <person name="Xiong C."/>
            <person name="Li S."/>
            <person name="Yu J."/>
            <person name="Hong S."/>
            <person name="Yu X."/>
            <person name="Zou P."/>
            <person name="Chen C."/>
            <person name="Chang X."/>
            <person name="Wang W."/>
            <person name="Lv Y."/>
            <person name="Sun Y."/>
            <person name="Ma L."/>
            <person name="Shen B."/>
            <person name="Zhu C."/>
        </authorList>
    </citation>
    <scope>NUCLEOTIDE SEQUENCE [LARGE SCALE GENOMIC DNA]</scope>
</reference>
<dbReference type="VEuPathDB" id="VectorBase:ASIS020692"/>
<feature type="domain" description="Myb/SANT-like DNA-binding" evidence="1">
    <location>
        <begin position="81"/>
        <end position="159"/>
    </location>
</feature>
<dbReference type="AlphaFoldDB" id="A0A084VH66"/>
<dbReference type="Proteomes" id="UP000030765">
    <property type="component" value="Unassembled WGS sequence"/>
</dbReference>
<dbReference type="EMBL" id="KE524842">
    <property type="protein sequence ID" value="KFB37310.1"/>
    <property type="molecule type" value="Genomic_DNA"/>
</dbReference>
<dbReference type="Gene3D" id="1.10.10.60">
    <property type="entry name" value="Homeodomain-like"/>
    <property type="match status" value="1"/>
</dbReference>
<evidence type="ECO:0000313" key="4">
    <source>
        <dbReference type="Proteomes" id="UP000030765"/>
    </source>
</evidence>